<evidence type="ECO:0000313" key="2">
    <source>
        <dbReference type="EMBL" id="SKB74610.1"/>
    </source>
</evidence>
<dbReference type="EMBL" id="FUYN01000014">
    <property type="protein sequence ID" value="SKB74610.1"/>
    <property type="molecule type" value="Genomic_DNA"/>
</dbReference>
<keyword evidence="1" id="KW-0175">Coiled coil</keyword>
<accession>A0A1T5DSX9</accession>
<name>A0A1T5DSX9_9FIRM</name>
<dbReference type="AlphaFoldDB" id="A0A1T5DSX9"/>
<evidence type="ECO:0000313" key="3">
    <source>
        <dbReference type="Proteomes" id="UP000243406"/>
    </source>
</evidence>
<gene>
    <name evidence="2" type="ORF">SAMN02745120_0125</name>
</gene>
<evidence type="ECO:0000256" key="1">
    <source>
        <dbReference type="SAM" id="Coils"/>
    </source>
</evidence>
<dbReference type="RefSeq" id="WP_079590821.1">
    <property type="nucleotide sequence ID" value="NZ_FUYN01000014.1"/>
</dbReference>
<feature type="coiled-coil region" evidence="1">
    <location>
        <begin position="126"/>
        <end position="153"/>
    </location>
</feature>
<organism evidence="2 3">
    <name type="scientific">Acetoanaerobium noterae</name>
    <dbReference type="NCBI Taxonomy" id="745369"/>
    <lineage>
        <taxon>Bacteria</taxon>
        <taxon>Bacillati</taxon>
        <taxon>Bacillota</taxon>
        <taxon>Clostridia</taxon>
        <taxon>Peptostreptococcales</taxon>
        <taxon>Filifactoraceae</taxon>
        <taxon>Acetoanaerobium</taxon>
    </lineage>
</organism>
<dbReference type="Proteomes" id="UP000243406">
    <property type="component" value="Unassembled WGS sequence"/>
</dbReference>
<keyword evidence="3" id="KW-1185">Reference proteome</keyword>
<sequence>MNRPERMNIAYIGREAIYQILVENHFTMFDFHYTQYVDTRFNVQREIEKIFKLKNITCLVVDYYVLNTDAEFTNALNNYKAINPDIHIIVTLFEKKYHNNDFEMLKVGNLNLEIENKEVEKGKSFLEKISEKKDEIKGNIEDKKSKKKILIDEKKVVENVVVESCDIESHEKINDSEKKESKSEKKDIKINIPKIPKLPKFNIKEKIRKNNMNILSKNIDFLDDCNVEYFSNDKVVALYSDFSLQGISTLSYNILNHYENTCVIDTNMSFIKLSGHESIETYLRETLIIADYFEFNKLNIYSVNPNISSQELKTIIRKLLTKYSKVVIDLKSDELFKDLSNELTISSYYVIEEDFDIFHMARKSEIIKIPYIKLIINKSTNTFTNDDIKKTLNTDLDIIQIA</sequence>
<proteinExistence type="predicted"/>
<protein>
    <submittedName>
        <fullName evidence="2">Uncharacterized protein</fullName>
    </submittedName>
</protein>
<reference evidence="3" key="1">
    <citation type="submission" date="2017-02" db="EMBL/GenBank/DDBJ databases">
        <authorList>
            <person name="Varghese N."/>
            <person name="Submissions S."/>
        </authorList>
    </citation>
    <scope>NUCLEOTIDE SEQUENCE [LARGE SCALE GENOMIC DNA]</scope>
    <source>
        <strain evidence="3">ATCC 35199</strain>
    </source>
</reference>